<name>U7D649_9BACT</name>
<evidence type="ECO:0000313" key="3">
    <source>
        <dbReference type="EMBL" id="ERP31051.1"/>
    </source>
</evidence>
<feature type="region of interest" description="Disordered" evidence="1">
    <location>
        <begin position="259"/>
        <end position="288"/>
    </location>
</feature>
<comment type="caution">
    <text evidence="3">The sequence shown here is derived from an EMBL/GenBank/DDBJ whole genome shotgun (WGS) entry which is preliminary data.</text>
</comment>
<dbReference type="STRING" id="1313304.CALK_2079"/>
<dbReference type="Pfam" id="PF05833">
    <property type="entry name" value="NFACT_N"/>
    <property type="match status" value="1"/>
</dbReference>
<feature type="compositionally biased region" description="Basic and acidic residues" evidence="1">
    <location>
        <begin position="147"/>
        <end position="161"/>
    </location>
</feature>
<evidence type="ECO:0000259" key="2">
    <source>
        <dbReference type="Pfam" id="PF05670"/>
    </source>
</evidence>
<dbReference type="GO" id="GO:0000049">
    <property type="term" value="F:tRNA binding"/>
    <property type="evidence" value="ECO:0007669"/>
    <property type="project" value="TreeGrafter"/>
</dbReference>
<dbReference type="Pfam" id="PF05670">
    <property type="entry name" value="NFACT-R_1"/>
    <property type="match status" value="1"/>
</dbReference>
<dbReference type="PANTHER" id="PTHR15239:SF6">
    <property type="entry name" value="RIBOSOME QUALITY CONTROL COMPLEX SUBUNIT NEMF"/>
    <property type="match status" value="1"/>
</dbReference>
<dbReference type="InterPro" id="IPR008532">
    <property type="entry name" value="NFACT_RNA-bd"/>
</dbReference>
<feature type="compositionally biased region" description="Basic residues" evidence="1">
    <location>
        <begin position="10"/>
        <end position="26"/>
    </location>
</feature>
<proteinExistence type="predicted"/>
<evidence type="ECO:0000313" key="4">
    <source>
        <dbReference type="Proteomes" id="UP000017148"/>
    </source>
</evidence>
<keyword evidence="4" id="KW-1185">Reference proteome</keyword>
<feature type="domain" description="NFACT RNA-binding" evidence="2">
    <location>
        <begin position="170"/>
        <end position="260"/>
    </location>
</feature>
<dbReference type="GO" id="GO:0072344">
    <property type="term" value="P:rescue of stalled ribosome"/>
    <property type="evidence" value="ECO:0007669"/>
    <property type="project" value="TreeGrafter"/>
</dbReference>
<protein>
    <recommendedName>
        <fullName evidence="2">NFACT RNA-binding domain-containing protein</fullName>
    </recommendedName>
</protein>
<dbReference type="InterPro" id="IPR051608">
    <property type="entry name" value="RQC_Subunit_NEMF"/>
</dbReference>
<accession>U7D649</accession>
<dbReference type="eggNOG" id="COG1293">
    <property type="taxonomic scope" value="Bacteria"/>
</dbReference>
<sequence>MDELHEELRKRRKELRGSIKQKQRTQKKQEHERHVASKWEELRQWGDTLLAQKEQVPKGIRSYKTTNIHTGEPADIPLNPKCSAMRNSELLYKKARKGERGYEICCEKEAKTREEIELLTEELSRLQELIENPDETEAIRTYLESSARTEHKPNPSTKKEPPSLPYRKFTHKGWNIYAGKTATMNDELSTRFANPSDIWLHAVGYTGSHVIIRRNKNSPWPPAEILDLAGGIAVFYSKAKHTSYAEVHITEARFVRKPRKSPPGLVTAQRCKTKRVSPVNPQNFFKNS</sequence>
<dbReference type="OrthoDB" id="9766163at2"/>
<dbReference type="EMBL" id="ASJR01000021">
    <property type="protein sequence ID" value="ERP31051.1"/>
    <property type="molecule type" value="Genomic_DNA"/>
</dbReference>
<dbReference type="GO" id="GO:1990112">
    <property type="term" value="C:RQC complex"/>
    <property type="evidence" value="ECO:0007669"/>
    <property type="project" value="TreeGrafter"/>
</dbReference>
<gene>
    <name evidence="3" type="ORF">CALK_2079</name>
</gene>
<evidence type="ECO:0000256" key="1">
    <source>
        <dbReference type="SAM" id="MobiDB-lite"/>
    </source>
</evidence>
<reference evidence="3 4" key="1">
    <citation type="journal article" date="2013" name="Environ. Microbiol.">
        <title>Genome analysis of Chitinivibrio alkaliphilus gen. nov., sp. nov., a novel extremely haloalkaliphilic anaerobic chitinolytic bacterium from the candidate phylum Termite Group 3.</title>
        <authorList>
            <person name="Sorokin D.Y."/>
            <person name="Gumerov V.M."/>
            <person name="Rakitin A.L."/>
            <person name="Beletsky A.V."/>
            <person name="Damste J.S."/>
            <person name="Muyzer G."/>
            <person name="Mardanov A.V."/>
            <person name="Ravin N.V."/>
        </authorList>
    </citation>
    <scope>NUCLEOTIDE SEQUENCE [LARGE SCALE GENOMIC DNA]</scope>
    <source>
        <strain evidence="3 4">ACht1</strain>
    </source>
</reference>
<dbReference type="PANTHER" id="PTHR15239">
    <property type="entry name" value="NUCLEAR EXPORT MEDIATOR FACTOR NEMF"/>
    <property type="match status" value="1"/>
</dbReference>
<feature type="compositionally biased region" description="Polar residues" evidence="1">
    <location>
        <begin position="279"/>
        <end position="288"/>
    </location>
</feature>
<feature type="region of interest" description="Disordered" evidence="1">
    <location>
        <begin position="1"/>
        <end position="35"/>
    </location>
</feature>
<dbReference type="GO" id="GO:0043023">
    <property type="term" value="F:ribosomal large subunit binding"/>
    <property type="evidence" value="ECO:0007669"/>
    <property type="project" value="TreeGrafter"/>
</dbReference>
<dbReference type="Proteomes" id="UP000017148">
    <property type="component" value="Unassembled WGS sequence"/>
</dbReference>
<dbReference type="AlphaFoldDB" id="U7D649"/>
<feature type="region of interest" description="Disordered" evidence="1">
    <location>
        <begin position="144"/>
        <end position="165"/>
    </location>
</feature>
<organism evidence="3 4">
    <name type="scientific">Chitinivibrio alkaliphilus ACht1</name>
    <dbReference type="NCBI Taxonomy" id="1313304"/>
    <lineage>
        <taxon>Bacteria</taxon>
        <taxon>Pseudomonadati</taxon>
        <taxon>Fibrobacterota</taxon>
        <taxon>Chitinivibrionia</taxon>
        <taxon>Chitinivibrionales</taxon>
        <taxon>Chitinivibrionaceae</taxon>
        <taxon>Chitinivibrio</taxon>
    </lineage>
</organism>